<name>A0A9D4UR13_ADICA</name>
<feature type="compositionally biased region" description="Basic residues" evidence="4">
    <location>
        <begin position="279"/>
        <end position="292"/>
    </location>
</feature>
<keyword evidence="8" id="KW-1185">Reference proteome</keyword>
<feature type="compositionally biased region" description="Basic and acidic residues" evidence="4">
    <location>
        <begin position="293"/>
        <end position="328"/>
    </location>
</feature>
<feature type="region of interest" description="Disordered" evidence="4">
    <location>
        <begin position="131"/>
        <end position="176"/>
    </location>
</feature>
<evidence type="ECO:0000313" key="8">
    <source>
        <dbReference type="Proteomes" id="UP000886520"/>
    </source>
</evidence>
<dbReference type="PANTHER" id="PTHR14369">
    <property type="entry name" value="SURFEIT LOCUS PROTEIN 6"/>
    <property type="match status" value="1"/>
</dbReference>
<dbReference type="InterPro" id="IPR029190">
    <property type="entry name" value="Rrp14/SURF6_C"/>
</dbReference>
<evidence type="ECO:0008006" key="9">
    <source>
        <dbReference type="Google" id="ProtNLM"/>
    </source>
</evidence>
<sequence length="351" mass="40655">MDDAELQRRVHEHRLFFDKLVELVPPKIFIAKDDDENKWHYGMSKAERAAAKQATKEHLKKAKRDRLDPDKFTSTVDLQKKRSEASIKPENDEAEAGGSGKIQGKENRAATYEELRERLHKRMELLRAKRNADAAVATARKARSWKNEKKQNSQKRNRNASFPGANTTADVVSPMAKRMKLAPMETKSGDMKKKIGVESTVDAFEFGRVKMGLPTDGNRLSKKRRKDSKEQLLAKATKLQSEMQDPTIGQDVSMKHSWSAALSRSSGEKVYDDPSRLKQSLRKEKHHRQRSSKKWEERKETVKQSVDAKQRTRQEHIKERKQQKIEKKISKREKKLSRPGFEGRREKFINE</sequence>
<feature type="compositionally biased region" description="Basic and acidic residues" evidence="4">
    <location>
        <begin position="266"/>
        <end position="276"/>
    </location>
</feature>
<reference evidence="7" key="1">
    <citation type="submission" date="2021-01" db="EMBL/GenBank/DDBJ databases">
        <title>Adiantum capillus-veneris genome.</title>
        <authorList>
            <person name="Fang Y."/>
            <person name="Liao Q."/>
        </authorList>
    </citation>
    <scope>NUCLEOTIDE SEQUENCE</scope>
    <source>
        <strain evidence="7">H3</strain>
        <tissue evidence="7">Leaf</tissue>
    </source>
</reference>
<comment type="subcellular location">
    <subcellularLocation>
        <location evidence="1">Nucleus</location>
    </subcellularLocation>
</comment>
<feature type="domain" description="Ribosomal RNA-processing protein 14/surfeit locus protein 6 C-terminal" evidence="5">
    <location>
        <begin position="125"/>
        <end position="328"/>
    </location>
</feature>
<evidence type="ECO:0000259" key="6">
    <source>
        <dbReference type="Pfam" id="PF15459"/>
    </source>
</evidence>
<dbReference type="EMBL" id="JABFUD020000012">
    <property type="protein sequence ID" value="KAI5072396.1"/>
    <property type="molecule type" value="Genomic_DNA"/>
</dbReference>
<feature type="compositionally biased region" description="Basic and acidic residues" evidence="4">
    <location>
        <begin position="78"/>
        <end position="91"/>
    </location>
</feature>
<dbReference type="Pfam" id="PF04935">
    <property type="entry name" value="SURF6"/>
    <property type="match status" value="1"/>
</dbReference>
<dbReference type="Pfam" id="PF15459">
    <property type="entry name" value="RRP14"/>
    <property type="match status" value="1"/>
</dbReference>
<evidence type="ECO:0000256" key="4">
    <source>
        <dbReference type="SAM" id="MobiDB-lite"/>
    </source>
</evidence>
<feature type="domain" description="Ribosomal RNA-processing protein 14 N-terminal" evidence="6">
    <location>
        <begin position="9"/>
        <end position="70"/>
    </location>
</feature>
<feature type="compositionally biased region" description="Basic and acidic residues" evidence="4">
    <location>
        <begin position="341"/>
        <end position="351"/>
    </location>
</feature>
<accession>A0A9D4UR13</accession>
<dbReference type="GO" id="GO:0042274">
    <property type="term" value="P:ribosomal small subunit biogenesis"/>
    <property type="evidence" value="ECO:0007669"/>
    <property type="project" value="TreeGrafter"/>
</dbReference>
<feature type="region of interest" description="Disordered" evidence="4">
    <location>
        <begin position="49"/>
        <end position="108"/>
    </location>
</feature>
<organism evidence="7 8">
    <name type="scientific">Adiantum capillus-veneris</name>
    <name type="common">Maidenhair fern</name>
    <dbReference type="NCBI Taxonomy" id="13818"/>
    <lineage>
        <taxon>Eukaryota</taxon>
        <taxon>Viridiplantae</taxon>
        <taxon>Streptophyta</taxon>
        <taxon>Embryophyta</taxon>
        <taxon>Tracheophyta</taxon>
        <taxon>Polypodiopsida</taxon>
        <taxon>Polypodiidae</taxon>
        <taxon>Polypodiales</taxon>
        <taxon>Pteridineae</taxon>
        <taxon>Pteridaceae</taxon>
        <taxon>Vittarioideae</taxon>
        <taxon>Adiantum</taxon>
    </lineage>
</organism>
<evidence type="ECO:0000256" key="2">
    <source>
        <dbReference type="ARBA" id="ARBA00005904"/>
    </source>
</evidence>
<dbReference type="GO" id="GO:0003723">
    <property type="term" value="F:RNA binding"/>
    <property type="evidence" value="ECO:0007669"/>
    <property type="project" value="TreeGrafter"/>
</dbReference>
<feature type="region of interest" description="Disordered" evidence="4">
    <location>
        <begin position="211"/>
        <end position="351"/>
    </location>
</feature>
<evidence type="ECO:0000256" key="3">
    <source>
        <dbReference type="ARBA" id="ARBA00023242"/>
    </source>
</evidence>
<gene>
    <name evidence="7" type="ORF">GOP47_0012502</name>
</gene>
<dbReference type="GO" id="GO:0005730">
    <property type="term" value="C:nucleolus"/>
    <property type="evidence" value="ECO:0007669"/>
    <property type="project" value="TreeGrafter"/>
</dbReference>
<dbReference type="GO" id="GO:0042273">
    <property type="term" value="P:ribosomal large subunit biogenesis"/>
    <property type="evidence" value="ECO:0007669"/>
    <property type="project" value="TreeGrafter"/>
</dbReference>
<dbReference type="InterPro" id="IPR007019">
    <property type="entry name" value="SURF6"/>
</dbReference>
<dbReference type="GO" id="GO:0003677">
    <property type="term" value="F:DNA binding"/>
    <property type="evidence" value="ECO:0007669"/>
    <property type="project" value="TreeGrafter"/>
</dbReference>
<dbReference type="AlphaFoldDB" id="A0A9D4UR13"/>
<protein>
    <recommendedName>
        <fullName evidence="9">Surfeit locus protein 6</fullName>
    </recommendedName>
</protein>
<comment type="caution">
    <text evidence="7">The sequence shown here is derived from an EMBL/GenBank/DDBJ whole genome shotgun (WGS) entry which is preliminary data.</text>
</comment>
<evidence type="ECO:0000259" key="5">
    <source>
        <dbReference type="Pfam" id="PF04935"/>
    </source>
</evidence>
<comment type="similarity">
    <text evidence="2">Belongs to the SURF6 family.</text>
</comment>
<evidence type="ECO:0000256" key="1">
    <source>
        <dbReference type="ARBA" id="ARBA00004123"/>
    </source>
</evidence>
<dbReference type="Proteomes" id="UP000886520">
    <property type="component" value="Chromosome 12"/>
</dbReference>
<evidence type="ECO:0000313" key="7">
    <source>
        <dbReference type="EMBL" id="KAI5072396.1"/>
    </source>
</evidence>
<dbReference type="InterPro" id="IPR029188">
    <property type="entry name" value="Rrp14_N"/>
</dbReference>
<dbReference type="PANTHER" id="PTHR14369:SF0">
    <property type="entry name" value="SURFEIT LOCUS PROTEIN 6"/>
    <property type="match status" value="1"/>
</dbReference>
<keyword evidence="3" id="KW-0539">Nucleus</keyword>
<dbReference type="OrthoDB" id="444809at2759"/>
<proteinExistence type="inferred from homology"/>